<dbReference type="Proteomes" id="UP001178507">
    <property type="component" value="Unassembled WGS sequence"/>
</dbReference>
<gene>
    <name evidence="9" type="ORF">EVOR1521_LOCUS10363</name>
</gene>
<keyword evidence="5" id="KW-0067">ATP-binding</keyword>
<evidence type="ECO:0000313" key="10">
    <source>
        <dbReference type="Proteomes" id="UP001178507"/>
    </source>
</evidence>
<evidence type="ECO:0000256" key="2">
    <source>
        <dbReference type="ARBA" id="ARBA00022679"/>
    </source>
</evidence>
<feature type="domain" description="PI3K/PI4K catalytic" evidence="8">
    <location>
        <begin position="140"/>
        <end position="431"/>
    </location>
</feature>
<keyword evidence="2" id="KW-0808">Transferase</keyword>
<dbReference type="PROSITE" id="PS50290">
    <property type="entry name" value="PI3_4_KINASE_3"/>
    <property type="match status" value="1"/>
</dbReference>
<comment type="caution">
    <text evidence="9">The sequence shown here is derived from an EMBL/GenBank/DDBJ whole genome shotgun (WGS) entry which is preliminary data.</text>
</comment>
<evidence type="ECO:0008006" key="11">
    <source>
        <dbReference type="Google" id="ProtNLM"/>
    </source>
</evidence>
<dbReference type="GO" id="GO:0005524">
    <property type="term" value="F:ATP binding"/>
    <property type="evidence" value="ECO:0007669"/>
    <property type="project" value="UniProtKB-KW"/>
</dbReference>
<sequence>MSAPEQRLRVPIGSQKKPATHSGYVGHEGETVKVRLHSICFSVKKALTLSALASGDVLKAFIRSECPELSKVPNNRIRLLYRGIELSDELPLESVAAPDMDLHFLVLDQESGIELAPCDVACPPELLELLQRCAQGLRENVQPTLADSGCGGTYFLHAEGKPLAVFKPKDEEAGAPQNPRGFLGCENSRHFLGAVASAQRAVREAAAYLLDRGRAQVPMTTLARCRHRSFVPMPIDGQQQVVWKLGAFQAWVENAESGENFGYSIHSIEDVHRIGILDVRIVNFDRNLGNLLVQKVGDRRQLIPIDHGCSLPDQLNFPLHDVAWACWPQSKEPFSQETLEYIAGLDGQADAKMLAETLGLERGCLRLLELSTLWLQMAAAEGCTLYQIAAALYRTDPKTPSIIEGILSNCLMSAAASFTSDQSSGLVRSVTHCSSTVVRSLDGTKRWTSAQEDSFRRCAVDSFRHLLQKKVEPKLQSLQRSKAFVPAAVLA</sequence>
<evidence type="ECO:0000256" key="3">
    <source>
        <dbReference type="ARBA" id="ARBA00022741"/>
    </source>
</evidence>
<dbReference type="PANTHER" id="PTHR45800:SF11">
    <property type="entry name" value="PHOSPHATIDYLINOSITOL 3-KINASE-RELATED PROTEIN KINASE"/>
    <property type="match status" value="1"/>
</dbReference>
<evidence type="ECO:0000256" key="5">
    <source>
        <dbReference type="ARBA" id="ARBA00022840"/>
    </source>
</evidence>
<accession>A0AA36MTD3</accession>
<dbReference type="InterPro" id="IPR000403">
    <property type="entry name" value="PI3/4_kinase_cat_dom"/>
</dbReference>
<dbReference type="GO" id="GO:0016301">
    <property type="term" value="F:kinase activity"/>
    <property type="evidence" value="ECO:0007669"/>
    <property type="project" value="UniProtKB-KW"/>
</dbReference>
<evidence type="ECO:0000256" key="6">
    <source>
        <dbReference type="SAM" id="MobiDB-lite"/>
    </source>
</evidence>
<organism evidence="9 10">
    <name type="scientific">Effrenium voratum</name>
    <dbReference type="NCBI Taxonomy" id="2562239"/>
    <lineage>
        <taxon>Eukaryota</taxon>
        <taxon>Sar</taxon>
        <taxon>Alveolata</taxon>
        <taxon>Dinophyceae</taxon>
        <taxon>Suessiales</taxon>
        <taxon>Symbiodiniaceae</taxon>
        <taxon>Effrenium</taxon>
    </lineage>
</organism>
<comment type="similarity">
    <text evidence="1">Belongs to the PI3/PI4-kinase family. Type II PI4K subfamily.</text>
</comment>
<keyword evidence="3" id="KW-0547">Nucleotide-binding</keyword>
<dbReference type="CDD" id="cd17039">
    <property type="entry name" value="Ubl_ubiquitin_like"/>
    <property type="match status" value="1"/>
</dbReference>
<dbReference type="EMBL" id="CAUJNA010000993">
    <property type="protein sequence ID" value="CAJ1383177.1"/>
    <property type="molecule type" value="Genomic_DNA"/>
</dbReference>
<protein>
    <recommendedName>
        <fullName evidence="11">1-phosphatidylinositol 4-kinase</fullName>
    </recommendedName>
</protein>
<name>A0AA36MTD3_9DINO</name>
<evidence type="ECO:0000259" key="7">
    <source>
        <dbReference type="PROSITE" id="PS50053"/>
    </source>
</evidence>
<feature type="domain" description="Ubiquitin-like" evidence="7">
    <location>
        <begin position="58"/>
        <end position="112"/>
    </location>
</feature>
<keyword evidence="4" id="KW-0418">Kinase</keyword>
<evidence type="ECO:0000256" key="1">
    <source>
        <dbReference type="ARBA" id="ARBA00008941"/>
    </source>
</evidence>
<dbReference type="InterPro" id="IPR000626">
    <property type="entry name" value="Ubiquitin-like_dom"/>
</dbReference>
<evidence type="ECO:0000313" key="9">
    <source>
        <dbReference type="EMBL" id="CAJ1383177.1"/>
    </source>
</evidence>
<proteinExistence type="inferred from homology"/>
<evidence type="ECO:0000259" key="8">
    <source>
        <dbReference type="PROSITE" id="PS50290"/>
    </source>
</evidence>
<evidence type="ECO:0000256" key="4">
    <source>
        <dbReference type="ARBA" id="ARBA00022777"/>
    </source>
</evidence>
<feature type="region of interest" description="Disordered" evidence="6">
    <location>
        <begin position="1"/>
        <end position="24"/>
    </location>
</feature>
<dbReference type="PROSITE" id="PS50053">
    <property type="entry name" value="UBIQUITIN_2"/>
    <property type="match status" value="1"/>
</dbReference>
<reference evidence="9" key="1">
    <citation type="submission" date="2023-08" db="EMBL/GenBank/DDBJ databases">
        <authorList>
            <person name="Chen Y."/>
            <person name="Shah S."/>
            <person name="Dougan E. K."/>
            <person name="Thang M."/>
            <person name="Chan C."/>
        </authorList>
    </citation>
    <scope>NUCLEOTIDE SEQUENCE</scope>
</reference>
<keyword evidence="10" id="KW-1185">Reference proteome</keyword>
<dbReference type="AlphaFoldDB" id="A0AA36MTD3"/>
<dbReference type="PANTHER" id="PTHR45800">
    <property type="entry name" value="PHOSPHATIDYLINOSITOL 4-KINASE GAMMA"/>
    <property type="match status" value="1"/>
</dbReference>
<dbReference type="InterPro" id="IPR044571">
    <property type="entry name" value="P4KG1-8"/>
</dbReference>
<dbReference type="Pfam" id="PF00454">
    <property type="entry name" value="PI3_PI4_kinase"/>
    <property type="match status" value="1"/>
</dbReference>